<evidence type="ECO:0000313" key="2">
    <source>
        <dbReference type="Proteomes" id="UP000019260"/>
    </source>
</evidence>
<sequence length="126" mass="14351">MKNTEECEVELTGIIENNSQHLLPQYIRDIAIAKEWLEELIARESVTNEDLLAINKLLIDLLAKIRIDQQCQHQKITATPLEVDVEQMTVSWDLFCEGCSIRKEKTSSLDLSVPLSELAKAIPFND</sequence>
<reference evidence="1 2" key="1">
    <citation type="submission" date="2013-09" db="EMBL/GenBank/DDBJ databases">
        <title>Complete genome sequence of Spiroplasma mirum suckling mouse cataract agent.</title>
        <authorList>
            <person name="Landry C.A."/>
            <person name="Bastian F.O."/>
            <person name="Thune R.L."/>
        </authorList>
    </citation>
    <scope>NUCLEOTIDE SEQUENCE [LARGE SCALE GENOMIC DNA]</scope>
    <source>
        <strain evidence="1 2">SMCA</strain>
    </source>
</reference>
<dbReference type="Proteomes" id="UP000019260">
    <property type="component" value="Chromosome"/>
</dbReference>
<dbReference type="OrthoDB" id="9884678at2"/>
<dbReference type="KEGG" id="smia:P344_02130"/>
<dbReference type="EMBL" id="CP006720">
    <property type="protein sequence ID" value="AHI57774.1"/>
    <property type="molecule type" value="Genomic_DNA"/>
</dbReference>
<accession>W0GQA7</accession>
<dbReference type="KEGG" id="smir:SMM_0358"/>
<name>W0GQA7_9MOLU</name>
<proteinExistence type="predicted"/>
<evidence type="ECO:0000313" key="1">
    <source>
        <dbReference type="EMBL" id="AHI57774.1"/>
    </source>
</evidence>
<keyword evidence="2" id="KW-1185">Reference proteome</keyword>
<dbReference type="HOGENOM" id="CLU_1980176_0_0_14"/>
<dbReference type="AlphaFoldDB" id="W0GQA7"/>
<dbReference type="PATRIC" id="fig|838561.3.peg.409"/>
<dbReference type="RefSeq" id="WP_025317169.1">
    <property type="nucleotide sequence ID" value="NZ_CP002082.1"/>
</dbReference>
<organism evidence="1 2">
    <name type="scientific">Spiroplasma mirum ATCC 29335</name>
    <dbReference type="NCBI Taxonomy" id="838561"/>
    <lineage>
        <taxon>Bacteria</taxon>
        <taxon>Bacillati</taxon>
        <taxon>Mycoplasmatota</taxon>
        <taxon>Mollicutes</taxon>
        <taxon>Entomoplasmatales</taxon>
        <taxon>Spiroplasmataceae</taxon>
        <taxon>Spiroplasma</taxon>
    </lineage>
</organism>
<protein>
    <submittedName>
        <fullName evidence="1">Uncharacterized protein</fullName>
    </submittedName>
</protein>
<gene>
    <name evidence="1" type="ORF">P344_02130</name>
</gene>